<organism evidence="2 3">
    <name type="scientific">Chaetomidium leptoderma</name>
    <dbReference type="NCBI Taxonomy" id="669021"/>
    <lineage>
        <taxon>Eukaryota</taxon>
        <taxon>Fungi</taxon>
        <taxon>Dikarya</taxon>
        <taxon>Ascomycota</taxon>
        <taxon>Pezizomycotina</taxon>
        <taxon>Sordariomycetes</taxon>
        <taxon>Sordariomycetidae</taxon>
        <taxon>Sordariales</taxon>
        <taxon>Chaetomiaceae</taxon>
        <taxon>Chaetomidium</taxon>
    </lineage>
</organism>
<feature type="region of interest" description="Disordered" evidence="1">
    <location>
        <begin position="63"/>
        <end position="86"/>
    </location>
</feature>
<accession>A0AAN6VP35</accession>
<dbReference type="AlphaFoldDB" id="A0AAN6VP35"/>
<evidence type="ECO:0000313" key="2">
    <source>
        <dbReference type="EMBL" id="KAK4154692.1"/>
    </source>
</evidence>
<feature type="region of interest" description="Disordered" evidence="1">
    <location>
        <begin position="149"/>
        <end position="195"/>
    </location>
</feature>
<comment type="caution">
    <text evidence="2">The sequence shown here is derived from an EMBL/GenBank/DDBJ whole genome shotgun (WGS) entry which is preliminary data.</text>
</comment>
<evidence type="ECO:0000313" key="3">
    <source>
        <dbReference type="Proteomes" id="UP001302745"/>
    </source>
</evidence>
<dbReference type="Proteomes" id="UP001302745">
    <property type="component" value="Unassembled WGS sequence"/>
</dbReference>
<name>A0AAN6VP35_9PEZI</name>
<reference evidence="2" key="1">
    <citation type="journal article" date="2023" name="Mol. Phylogenet. Evol.">
        <title>Genome-scale phylogeny and comparative genomics of the fungal order Sordariales.</title>
        <authorList>
            <person name="Hensen N."/>
            <person name="Bonometti L."/>
            <person name="Westerberg I."/>
            <person name="Brannstrom I.O."/>
            <person name="Guillou S."/>
            <person name="Cros-Aarteil S."/>
            <person name="Calhoun S."/>
            <person name="Haridas S."/>
            <person name="Kuo A."/>
            <person name="Mondo S."/>
            <person name="Pangilinan J."/>
            <person name="Riley R."/>
            <person name="LaButti K."/>
            <person name="Andreopoulos B."/>
            <person name="Lipzen A."/>
            <person name="Chen C."/>
            <person name="Yan M."/>
            <person name="Daum C."/>
            <person name="Ng V."/>
            <person name="Clum A."/>
            <person name="Steindorff A."/>
            <person name="Ohm R.A."/>
            <person name="Martin F."/>
            <person name="Silar P."/>
            <person name="Natvig D.O."/>
            <person name="Lalanne C."/>
            <person name="Gautier V."/>
            <person name="Ament-Velasquez S.L."/>
            <person name="Kruys A."/>
            <person name="Hutchinson M.I."/>
            <person name="Powell A.J."/>
            <person name="Barry K."/>
            <person name="Miller A.N."/>
            <person name="Grigoriev I.V."/>
            <person name="Debuchy R."/>
            <person name="Gladieux P."/>
            <person name="Hiltunen Thoren M."/>
            <person name="Johannesson H."/>
        </authorList>
    </citation>
    <scope>NUCLEOTIDE SEQUENCE</scope>
    <source>
        <strain evidence="2">CBS 538.74</strain>
    </source>
</reference>
<proteinExistence type="predicted"/>
<reference evidence="2" key="2">
    <citation type="submission" date="2023-05" db="EMBL/GenBank/DDBJ databases">
        <authorList>
            <consortium name="Lawrence Berkeley National Laboratory"/>
            <person name="Steindorff A."/>
            <person name="Hensen N."/>
            <person name="Bonometti L."/>
            <person name="Westerberg I."/>
            <person name="Brannstrom I.O."/>
            <person name="Guillou S."/>
            <person name="Cros-Aarteil S."/>
            <person name="Calhoun S."/>
            <person name="Haridas S."/>
            <person name="Kuo A."/>
            <person name="Mondo S."/>
            <person name="Pangilinan J."/>
            <person name="Riley R."/>
            <person name="Labutti K."/>
            <person name="Andreopoulos B."/>
            <person name="Lipzen A."/>
            <person name="Chen C."/>
            <person name="Yanf M."/>
            <person name="Daum C."/>
            <person name="Ng V."/>
            <person name="Clum A."/>
            <person name="Ohm R."/>
            <person name="Martin F."/>
            <person name="Silar P."/>
            <person name="Natvig D."/>
            <person name="Lalanne C."/>
            <person name="Gautier V."/>
            <person name="Ament-Velasquez S.L."/>
            <person name="Kruys A."/>
            <person name="Hutchinson M.I."/>
            <person name="Powell A.J."/>
            <person name="Barry K."/>
            <person name="Miller A.N."/>
            <person name="Grigoriev I.V."/>
            <person name="Debuchy R."/>
            <person name="Gladieux P."/>
            <person name="Thoren M.H."/>
            <person name="Johannesson H."/>
        </authorList>
    </citation>
    <scope>NUCLEOTIDE SEQUENCE</scope>
    <source>
        <strain evidence="2">CBS 538.74</strain>
    </source>
</reference>
<dbReference type="EMBL" id="MU856905">
    <property type="protein sequence ID" value="KAK4154692.1"/>
    <property type="molecule type" value="Genomic_DNA"/>
</dbReference>
<protein>
    <submittedName>
        <fullName evidence="2">Uncharacterized protein</fullName>
    </submittedName>
</protein>
<evidence type="ECO:0000256" key="1">
    <source>
        <dbReference type="SAM" id="MobiDB-lite"/>
    </source>
</evidence>
<feature type="region of interest" description="Disordered" evidence="1">
    <location>
        <begin position="28"/>
        <end position="49"/>
    </location>
</feature>
<keyword evidence="3" id="KW-1185">Reference proteome</keyword>
<feature type="compositionally biased region" description="Basic and acidic residues" evidence="1">
    <location>
        <begin position="70"/>
        <end position="86"/>
    </location>
</feature>
<sequence>MCTVQRVTNTLLRAIGFRAIATRTITTDSLRTRSHQPSSHHPNQPATSANTILEFASSQSVFGRDWPATTHRDTTDRNPRSLSIDERSRAFYSTQIYHGQACPSHRRGMHSDTAAGPQTGAGTGVVISAQMFGTEVKGNPTESEADVAADRSDLDPLPPGKHHTIRLGPGEAGSVPTESEADVAADRGGADLDPLGAVRKMVR</sequence>
<gene>
    <name evidence="2" type="ORF">C8A00DRAFT_14190</name>
</gene>